<dbReference type="RefSeq" id="WP_368654339.1">
    <property type="nucleotide sequence ID" value="NZ_CP162599.1"/>
</dbReference>
<dbReference type="PROSITE" id="PS51257">
    <property type="entry name" value="PROKAR_LIPOPROTEIN"/>
    <property type="match status" value="1"/>
</dbReference>
<accession>A0AB39HMS5</accession>
<dbReference type="EMBL" id="CP162599">
    <property type="protein sequence ID" value="XDK33661.1"/>
    <property type="molecule type" value="Genomic_DNA"/>
</dbReference>
<proteinExistence type="predicted"/>
<organism evidence="1">
    <name type="scientific">Ornithinibacillus sp. 4-3</name>
    <dbReference type="NCBI Taxonomy" id="3231488"/>
    <lineage>
        <taxon>Bacteria</taxon>
        <taxon>Bacillati</taxon>
        <taxon>Bacillota</taxon>
        <taxon>Bacilli</taxon>
        <taxon>Bacillales</taxon>
        <taxon>Bacillaceae</taxon>
        <taxon>Ornithinibacillus</taxon>
    </lineage>
</organism>
<reference evidence="1" key="1">
    <citation type="submission" date="2024-07" db="EMBL/GenBank/DDBJ databases">
        <title>Halotolerant mesophilic bacterium Ornithinibacillus sp. 4-3, sp. nov., isolated from soil.</title>
        <authorList>
            <person name="Sidarenka A.V."/>
            <person name="Guliayeva D.E."/>
            <person name="Leanovich S.I."/>
            <person name="Hileuskaya K.S."/>
            <person name="Akhremchuk A.E."/>
            <person name="Sikolenko M.A."/>
            <person name="Valentovich L.N."/>
        </authorList>
    </citation>
    <scope>NUCLEOTIDE SEQUENCE</scope>
    <source>
        <strain evidence="1">4-3</strain>
    </source>
</reference>
<sequence>MLKHLKSNKIISCIMLIALILTIFGCAREGETTTTTVTIENPNAEEVLTLDPDADIFQFNGIIYTTNIDWVEEKVLTKDKEIGEIKTRNGADASFEDGMANKLPVGAKIFKTNEENEMFLIVEFAEESLKYYALVEG</sequence>
<protein>
    <submittedName>
        <fullName evidence="1">Uncharacterized protein</fullName>
    </submittedName>
</protein>
<dbReference type="AlphaFoldDB" id="A0AB39HMS5"/>
<name>A0AB39HMS5_9BACI</name>
<evidence type="ECO:0000313" key="1">
    <source>
        <dbReference type="EMBL" id="XDK33661.1"/>
    </source>
</evidence>
<gene>
    <name evidence="1" type="ORF">AB4Y30_04725</name>
</gene>